<reference evidence="5" key="1">
    <citation type="submission" date="2018-05" db="EMBL/GenBank/DDBJ databases">
        <authorList>
            <person name="Lanie J.A."/>
            <person name="Ng W.-L."/>
            <person name="Kazmierczak K.M."/>
            <person name="Andrzejewski T.M."/>
            <person name="Davidsen T.M."/>
            <person name="Wayne K.J."/>
            <person name="Tettelin H."/>
            <person name="Glass J.I."/>
            <person name="Rusch D."/>
            <person name="Podicherti R."/>
            <person name="Tsui H.-C.T."/>
            <person name="Winkler M.E."/>
        </authorList>
    </citation>
    <scope>NUCLEOTIDE SEQUENCE</scope>
</reference>
<dbReference type="PROSITE" id="PS01040">
    <property type="entry name" value="SBP_BACTERIAL_5"/>
    <property type="match status" value="1"/>
</dbReference>
<dbReference type="AlphaFoldDB" id="A0A381V1U4"/>
<dbReference type="SUPFAM" id="SSF53850">
    <property type="entry name" value="Periplasmic binding protein-like II"/>
    <property type="match status" value="1"/>
</dbReference>
<dbReference type="EMBL" id="UINC01007489">
    <property type="protein sequence ID" value="SVA33607.1"/>
    <property type="molecule type" value="Genomic_DNA"/>
</dbReference>
<sequence length="532" mass="59461">MNKIKCFVSFILIVAFSSCVFAKGGHLIIAMNGKSEPANLDSQLDPYDSAKVLNNFVADRLVFINPNGAQYEPHLATGWSVSSNNLTWTFKLRKGVKFQDGTNFNAQAVKSNIERILDPNTGSGEAAAEFGLIKSINADSEYKLIITTKEPFPGFLHTLATQLVIWSPTALKKYSISEFSNKLVGTGPFKLTKWIPNNYASFERWDDYNWGPSIKKPRFGPVHLDKITVKFIDEQLVRGTIITTDDANMIWDTPAQFVSRYENSSDYKVVSGFQAGTGMQYVMNITKPPLNNILVRKAIRYATNQNALNELVYEGRYLPMGGPLNNVHTCYNSAIENRYAYDLNKAKMLLAEAGYHDRDGDGIVESYGVAGLEDGTPLRVLWTALSRQAKGEALQGQLRMAGINLELEIVPGPVQLERAQKKTFDLMYERQRIPVPDVLHLVYYSKNTGVGGWAWTGFEDSNLDKILSTMKNSVDPVKACDYAKKAQVIIQENAIQLPTLGQAMIYVHKSELKGFQLGAQGGQFYVYNMYIE</sequence>
<keyword evidence="3" id="KW-0732">Signal</keyword>
<dbReference type="InterPro" id="IPR039424">
    <property type="entry name" value="SBP_5"/>
</dbReference>
<evidence type="ECO:0000256" key="3">
    <source>
        <dbReference type="ARBA" id="ARBA00022729"/>
    </source>
</evidence>
<dbReference type="Gene3D" id="3.90.76.10">
    <property type="entry name" value="Dipeptide-binding Protein, Domain 1"/>
    <property type="match status" value="1"/>
</dbReference>
<comment type="similarity">
    <text evidence="1">Belongs to the bacterial solute-binding protein 5 family.</text>
</comment>
<accession>A0A381V1U4</accession>
<dbReference type="GO" id="GO:1904680">
    <property type="term" value="F:peptide transmembrane transporter activity"/>
    <property type="evidence" value="ECO:0007669"/>
    <property type="project" value="TreeGrafter"/>
</dbReference>
<dbReference type="PANTHER" id="PTHR30290:SF9">
    <property type="entry name" value="OLIGOPEPTIDE-BINDING PROTEIN APPA"/>
    <property type="match status" value="1"/>
</dbReference>
<dbReference type="PIRSF" id="PIRSF002741">
    <property type="entry name" value="MppA"/>
    <property type="match status" value="1"/>
</dbReference>
<dbReference type="InterPro" id="IPR030678">
    <property type="entry name" value="Peptide/Ni-bd"/>
</dbReference>
<gene>
    <name evidence="5" type="ORF">METZ01_LOCUS86461</name>
</gene>
<dbReference type="PANTHER" id="PTHR30290">
    <property type="entry name" value="PERIPLASMIC BINDING COMPONENT OF ABC TRANSPORTER"/>
    <property type="match status" value="1"/>
</dbReference>
<protein>
    <recommendedName>
        <fullName evidence="4">Solute-binding protein family 5 domain-containing protein</fullName>
    </recommendedName>
</protein>
<feature type="domain" description="Solute-binding protein family 5" evidence="4">
    <location>
        <begin position="71"/>
        <end position="437"/>
    </location>
</feature>
<evidence type="ECO:0000313" key="5">
    <source>
        <dbReference type="EMBL" id="SVA33607.1"/>
    </source>
</evidence>
<evidence type="ECO:0000256" key="2">
    <source>
        <dbReference type="ARBA" id="ARBA00022448"/>
    </source>
</evidence>
<organism evidence="5">
    <name type="scientific">marine metagenome</name>
    <dbReference type="NCBI Taxonomy" id="408172"/>
    <lineage>
        <taxon>unclassified sequences</taxon>
        <taxon>metagenomes</taxon>
        <taxon>ecological metagenomes</taxon>
    </lineage>
</organism>
<proteinExistence type="inferred from homology"/>
<dbReference type="GO" id="GO:0015833">
    <property type="term" value="P:peptide transport"/>
    <property type="evidence" value="ECO:0007669"/>
    <property type="project" value="TreeGrafter"/>
</dbReference>
<dbReference type="Pfam" id="PF00496">
    <property type="entry name" value="SBP_bac_5"/>
    <property type="match status" value="1"/>
</dbReference>
<evidence type="ECO:0000256" key="1">
    <source>
        <dbReference type="ARBA" id="ARBA00005695"/>
    </source>
</evidence>
<dbReference type="Gene3D" id="3.10.105.10">
    <property type="entry name" value="Dipeptide-binding Protein, Domain 3"/>
    <property type="match status" value="1"/>
</dbReference>
<name>A0A381V1U4_9ZZZZ</name>
<dbReference type="PROSITE" id="PS51257">
    <property type="entry name" value="PROKAR_LIPOPROTEIN"/>
    <property type="match status" value="1"/>
</dbReference>
<dbReference type="Gene3D" id="3.40.190.10">
    <property type="entry name" value="Periplasmic binding protein-like II"/>
    <property type="match status" value="1"/>
</dbReference>
<dbReference type="GO" id="GO:0042597">
    <property type="term" value="C:periplasmic space"/>
    <property type="evidence" value="ECO:0007669"/>
    <property type="project" value="UniProtKB-ARBA"/>
</dbReference>
<dbReference type="GO" id="GO:0043190">
    <property type="term" value="C:ATP-binding cassette (ABC) transporter complex"/>
    <property type="evidence" value="ECO:0007669"/>
    <property type="project" value="InterPro"/>
</dbReference>
<keyword evidence="2" id="KW-0813">Transport</keyword>
<evidence type="ECO:0000259" key="4">
    <source>
        <dbReference type="Pfam" id="PF00496"/>
    </source>
</evidence>
<dbReference type="InterPro" id="IPR000914">
    <property type="entry name" value="SBP_5_dom"/>
</dbReference>
<dbReference type="InterPro" id="IPR023765">
    <property type="entry name" value="SBP_5_CS"/>
</dbReference>